<feature type="chain" id="PRO_5041371392" evidence="1">
    <location>
        <begin position="18"/>
        <end position="69"/>
    </location>
</feature>
<keyword evidence="1" id="KW-0732">Signal</keyword>
<dbReference type="RefSeq" id="WP_306211950.1">
    <property type="nucleotide sequence ID" value="NZ_CP132353.1"/>
</dbReference>
<dbReference type="AlphaFoldDB" id="A0AA50HRU0"/>
<evidence type="ECO:0000313" key="3">
    <source>
        <dbReference type="Proteomes" id="UP001228139"/>
    </source>
</evidence>
<dbReference type="Proteomes" id="UP001228139">
    <property type="component" value="Chromosome"/>
</dbReference>
<keyword evidence="3" id="KW-1185">Reference proteome</keyword>
<dbReference type="KEGG" id="epi:Q3V30_07640"/>
<gene>
    <name evidence="2" type="ORF">Q3V30_07640</name>
</gene>
<evidence type="ECO:0000256" key="1">
    <source>
        <dbReference type="SAM" id="SignalP"/>
    </source>
</evidence>
<feature type="signal peptide" evidence="1">
    <location>
        <begin position="1"/>
        <end position="17"/>
    </location>
</feature>
<name>A0AA50HRU0_9GAMM</name>
<organism evidence="2 3">
    <name type="scientific">Erwinia pyri</name>
    <dbReference type="NCBI Taxonomy" id="3062598"/>
    <lineage>
        <taxon>Bacteria</taxon>
        <taxon>Pseudomonadati</taxon>
        <taxon>Pseudomonadota</taxon>
        <taxon>Gammaproteobacteria</taxon>
        <taxon>Enterobacterales</taxon>
        <taxon>Erwiniaceae</taxon>
        <taxon>Erwinia</taxon>
    </lineage>
</organism>
<sequence length="69" mass="7834">MKYLLLILSLFSSVTTARQMEGFGANYYQDDSFIPEYDTNKNFVPDVIIGNNVYVMEFNSLADIAKILA</sequence>
<protein>
    <submittedName>
        <fullName evidence="2">Uncharacterized protein</fullName>
    </submittedName>
</protein>
<reference evidence="2 3" key="1">
    <citation type="submission" date="2023-07" db="EMBL/GenBank/DDBJ databases">
        <title>Pathogenic bacteria of pear tree diseases.</title>
        <authorList>
            <person name="Zhang Z."/>
            <person name="He L."/>
            <person name="Huang R."/>
        </authorList>
    </citation>
    <scope>NUCLEOTIDE SEQUENCE [LARGE SCALE GENOMIC DNA]</scope>
    <source>
        <strain evidence="2 3">DE2</strain>
    </source>
</reference>
<dbReference type="EMBL" id="CP132353">
    <property type="protein sequence ID" value="WLS80345.1"/>
    <property type="molecule type" value="Genomic_DNA"/>
</dbReference>
<accession>A0AA50HRU0</accession>
<evidence type="ECO:0000313" key="2">
    <source>
        <dbReference type="EMBL" id="WLS80345.1"/>
    </source>
</evidence>
<proteinExistence type="predicted"/>